<sequence length="81" mass="9060">MCCIATVKHMEDAKWATRTLEKGASKQELKEFFAGGGQTAITIRIPANLRDAFKEEAELHGMKKRPAWFIPASAAERALKR</sequence>
<evidence type="ECO:0000313" key="2">
    <source>
        <dbReference type="Proteomes" id="UP000000954"/>
    </source>
</evidence>
<organism evidence="1 2">
    <name type="scientific">Cryptobacterium curtum (strain ATCC 700683 / DSM 15641 / CCUG 43107 / 12-3)</name>
    <dbReference type="NCBI Taxonomy" id="469378"/>
    <lineage>
        <taxon>Bacteria</taxon>
        <taxon>Bacillati</taxon>
        <taxon>Actinomycetota</taxon>
        <taxon>Coriobacteriia</taxon>
        <taxon>Eggerthellales</taxon>
        <taxon>Eggerthellaceae</taxon>
        <taxon>Cryptobacterium</taxon>
    </lineage>
</organism>
<dbReference type="AlphaFoldDB" id="C7MLC1"/>
<dbReference type="HOGENOM" id="CLU_2568097_0_0_11"/>
<protein>
    <submittedName>
        <fullName evidence="1">Uncharacterized protein</fullName>
    </submittedName>
</protein>
<proteinExistence type="predicted"/>
<dbReference type="STRING" id="469378.Ccur_13930"/>
<dbReference type="EMBL" id="CP001682">
    <property type="protein sequence ID" value="ACU95068.1"/>
    <property type="molecule type" value="Genomic_DNA"/>
</dbReference>
<reference evidence="1 2" key="1">
    <citation type="journal article" date="2009" name="Stand. Genomic Sci.">
        <title>Complete genome sequence of Cryptobacterium curtum type strain (12-3).</title>
        <authorList>
            <person name="Mavrommatis K."/>
            <person name="Pukall R."/>
            <person name="Rohde C."/>
            <person name="Chen F."/>
            <person name="Sims D."/>
            <person name="Brettin T."/>
            <person name="Kuske C."/>
            <person name="Detter J.C."/>
            <person name="Han C."/>
            <person name="Lapidus A."/>
            <person name="Copeland A."/>
            <person name="Glavina Del Rio T."/>
            <person name="Nolan M."/>
            <person name="Lucas S."/>
            <person name="Tice H."/>
            <person name="Cheng J.F."/>
            <person name="Bruce D."/>
            <person name="Goodwin L."/>
            <person name="Pitluck S."/>
            <person name="Ovchinnikova G."/>
            <person name="Pati A."/>
            <person name="Ivanova N."/>
            <person name="Chen A."/>
            <person name="Palaniappan K."/>
            <person name="Chain P."/>
            <person name="D'haeseleer P."/>
            <person name="Goker M."/>
            <person name="Bristow J."/>
            <person name="Eisen J.A."/>
            <person name="Markowitz V."/>
            <person name="Hugenholtz P."/>
            <person name="Rohde M."/>
            <person name="Klenk H.P."/>
            <person name="Kyrpides N.C."/>
        </authorList>
    </citation>
    <scope>NUCLEOTIDE SEQUENCE [LARGE SCALE GENOMIC DNA]</scope>
    <source>
        <strain evidence="2">ATCC 700683 / DSM 15641 / 12-3</strain>
    </source>
</reference>
<keyword evidence="2" id="KW-1185">Reference proteome</keyword>
<accession>C7MLC1</accession>
<dbReference type="KEGG" id="ccu:Ccur_13930"/>
<gene>
    <name evidence="1" type="ordered locus">Ccur_13930</name>
</gene>
<name>C7MLC1_CRYCD</name>
<dbReference type="Proteomes" id="UP000000954">
    <property type="component" value="Chromosome"/>
</dbReference>
<evidence type="ECO:0000313" key="1">
    <source>
        <dbReference type="EMBL" id="ACU95068.1"/>
    </source>
</evidence>